<keyword evidence="9 10" id="KW-0131">Cell cycle</keyword>
<evidence type="ECO:0000256" key="2">
    <source>
        <dbReference type="ARBA" id="ARBA00010442"/>
    </source>
</evidence>
<keyword evidence="6 10" id="KW-0812">Transmembrane</keyword>
<organism evidence="12 13">
    <name type="scientific">Povalibacter uvarum</name>
    <dbReference type="NCBI Taxonomy" id="732238"/>
    <lineage>
        <taxon>Bacteria</taxon>
        <taxon>Pseudomonadati</taxon>
        <taxon>Pseudomonadota</taxon>
        <taxon>Gammaproteobacteria</taxon>
        <taxon>Steroidobacterales</taxon>
        <taxon>Steroidobacteraceae</taxon>
        <taxon>Povalibacter</taxon>
    </lineage>
</organism>
<dbReference type="Pfam" id="PF01618">
    <property type="entry name" value="MotA_ExbB"/>
    <property type="match status" value="1"/>
</dbReference>
<keyword evidence="5 10" id="KW-0132">Cell division</keyword>
<evidence type="ECO:0000256" key="4">
    <source>
        <dbReference type="ARBA" id="ARBA00022519"/>
    </source>
</evidence>
<feature type="transmembrane region" description="Helical" evidence="10">
    <location>
        <begin position="16"/>
        <end position="37"/>
    </location>
</feature>
<name>A0A841HJ92_9GAMM</name>
<dbReference type="InterPro" id="IPR050790">
    <property type="entry name" value="ExbB/TolQ_transport"/>
</dbReference>
<gene>
    <name evidence="10" type="primary">tolQ</name>
    <name evidence="12" type="ORF">HNQ60_001068</name>
</gene>
<accession>A0A841HJ92</accession>
<proteinExistence type="inferred from homology"/>
<comment type="similarity">
    <text evidence="2 10">Belongs to the ExbB/TolQ family.</text>
</comment>
<feature type="transmembrane region" description="Helical" evidence="10">
    <location>
        <begin position="170"/>
        <end position="192"/>
    </location>
</feature>
<dbReference type="GO" id="GO:0005886">
    <property type="term" value="C:plasma membrane"/>
    <property type="evidence" value="ECO:0007669"/>
    <property type="project" value="UniProtKB-SubCell"/>
</dbReference>
<evidence type="ECO:0000259" key="11">
    <source>
        <dbReference type="Pfam" id="PF01618"/>
    </source>
</evidence>
<evidence type="ECO:0000256" key="7">
    <source>
        <dbReference type="ARBA" id="ARBA00022989"/>
    </source>
</evidence>
<comment type="caution">
    <text evidence="12">The sequence shown here is derived from an EMBL/GenBank/DDBJ whole genome shotgun (WGS) entry which is preliminary data.</text>
</comment>
<protein>
    <recommendedName>
        <fullName evidence="10">Tol-Pal system protein TolQ</fullName>
    </recommendedName>
</protein>
<dbReference type="InterPro" id="IPR002898">
    <property type="entry name" value="MotA_ExbB_proton_chnl"/>
</dbReference>
<keyword evidence="4 10" id="KW-0997">Cell inner membrane</keyword>
<dbReference type="EMBL" id="JACHHZ010000001">
    <property type="protein sequence ID" value="MBB6092222.1"/>
    <property type="molecule type" value="Genomic_DNA"/>
</dbReference>
<keyword evidence="13" id="KW-1185">Reference proteome</keyword>
<comment type="subcellular location">
    <subcellularLocation>
        <location evidence="10">Cell inner membrane</location>
        <topology evidence="10">Multi-pass membrane protein</topology>
    </subcellularLocation>
    <subcellularLocation>
        <location evidence="1">Cell membrane</location>
        <topology evidence="1">Multi-pass membrane protein</topology>
    </subcellularLocation>
</comment>
<dbReference type="GO" id="GO:0043213">
    <property type="term" value="P:bacteriocin transport"/>
    <property type="evidence" value="ECO:0007669"/>
    <property type="project" value="InterPro"/>
</dbReference>
<sequence>MAGDLSPLELVLNASFIVQIVMALLLLASVVSWSIMLRKRSELRRARADADRFEEVFWSGGDLSAMFKAIDQSRRVTKGMESIFEQGFREFSRLRQQGVTQGPLLEGARRGMKVALLKESDRLEHSLSMLATIGSTSPYVGLFGTVWGIMNAFHGLGNVQQATLAMVAPGIAEALIATAMGLFAAIPAVIAYNRYADQVTRIETRYDTFVEELSSILQRHASGRGTPAAAASEAHA</sequence>
<evidence type="ECO:0000256" key="8">
    <source>
        <dbReference type="ARBA" id="ARBA00023136"/>
    </source>
</evidence>
<keyword evidence="3 10" id="KW-1003">Cell membrane</keyword>
<evidence type="ECO:0000256" key="10">
    <source>
        <dbReference type="HAMAP-Rule" id="MF_02202"/>
    </source>
</evidence>
<dbReference type="RefSeq" id="WP_184329965.1">
    <property type="nucleotide sequence ID" value="NZ_JACHHZ010000001.1"/>
</dbReference>
<feature type="domain" description="MotA/TolQ/ExbB proton channel" evidence="11">
    <location>
        <begin position="79"/>
        <end position="207"/>
    </location>
</feature>
<dbReference type="GO" id="GO:0017038">
    <property type="term" value="P:protein import"/>
    <property type="evidence" value="ECO:0007669"/>
    <property type="project" value="TreeGrafter"/>
</dbReference>
<dbReference type="GO" id="GO:0051301">
    <property type="term" value="P:cell division"/>
    <property type="evidence" value="ECO:0007669"/>
    <property type="project" value="UniProtKB-UniRule"/>
</dbReference>
<evidence type="ECO:0000313" key="13">
    <source>
        <dbReference type="Proteomes" id="UP000588068"/>
    </source>
</evidence>
<keyword evidence="8 10" id="KW-0472">Membrane</keyword>
<dbReference type="InterPro" id="IPR014163">
    <property type="entry name" value="Tol-Pal_TolQ"/>
</dbReference>
<dbReference type="Proteomes" id="UP000588068">
    <property type="component" value="Unassembled WGS sequence"/>
</dbReference>
<evidence type="ECO:0000256" key="3">
    <source>
        <dbReference type="ARBA" id="ARBA00022475"/>
    </source>
</evidence>
<comment type="subunit">
    <text evidence="10">The Tol-Pal system is composed of five core proteins: the inner membrane proteins TolA, TolQ and TolR, the periplasmic protein TolB and the outer membrane protein Pal. They form a network linking the inner and outer membranes and the peptidoglycan layer.</text>
</comment>
<dbReference type="PANTHER" id="PTHR30625:SF3">
    <property type="entry name" value="TOL-PAL SYSTEM PROTEIN TOLQ"/>
    <property type="match status" value="1"/>
</dbReference>
<evidence type="ECO:0000256" key="6">
    <source>
        <dbReference type="ARBA" id="ARBA00022692"/>
    </source>
</evidence>
<evidence type="ECO:0000256" key="9">
    <source>
        <dbReference type="ARBA" id="ARBA00023306"/>
    </source>
</evidence>
<comment type="function">
    <text evidence="10">Part of the Tol-Pal system, which plays a role in outer membrane invagination during cell division and is important for maintaining outer membrane integrity.</text>
</comment>
<dbReference type="PANTHER" id="PTHR30625">
    <property type="entry name" value="PROTEIN TOLQ"/>
    <property type="match status" value="1"/>
</dbReference>
<evidence type="ECO:0000313" key="12">
    <source>
        <dbReference type="EMBL" id="MBB6092222.1"/>
    </source>
</evidence>
<dbReference type="AlphaFoldDB" id="A0A841HJ92"/>
<feature type="transmembrane region" description="Helical" evidence="10">
    <location>
        <begin position="127"/>
        <end position="150"/>
    </location>
</feature>
<evidence type="ECO:0000256" key="5">
    <source>
        <dbReference type="ARBA" id="ARBA00022618"/>
    </source>
</evidence>
<keyword evidence="7 10" id="KW-1133">Transmembrane helix</keyword>
<dbReference type="NCBIfam" id="TIGR02796">
    <property type="entry name" value="tolQ"/>
    <property type="match status" value="1"/>
</dbReference>
<reference evidence="12 13" key="1">
    <citation type="submission" date="2020-08" db="EMBL/GenBank/DDBJ databases">
        <title>Genomic Encyclopedia of Type Strains, Phase IV (KMG-IV): sequencing the most valuable type-strain genomes for metagenomic binning, comparative biology and taxonomic classification.</title>
        <authorList>
            <person name="Goeker M."/>
        </authorList>
    </citation>
    <scope>NUCLEOTIDE SEQUENCE [LARGE SCALE GENOMIC DNA]</scope>
    <source>
        <strain evidence="12 13">DSM 26723</strain>
    </source>
</reference>
<evidence type="ECO:0000256" key="1">
    <source>
        <dbReference type="ARBA" id="ARBA00004651"/>
    </source>
</evidence>
<dbReference type="HAMAP" id="MF_02202">
    <property type="entry name" value="TolQ"/>
    <property type="match status" value="1"/>
</dbReference>